<dbReference type="Proteomes" id="UP001283361">
    <property type="component" value="Unassembled WGS sequence"/>
</dbReference>
<proteinExistence type="predicted"/>
<evidence type="ECO:0000256" key="1">
    <source>
        <dbReference type="SAM" id="MobiDB-lite"/>
    </source>
</evidence>
<sequence>MWKIASLLVVAFAVIVSAQVPGVYQPQPQPAQYPPQPQPAQYPPQPQPAQYPYQPQPAQYPPGQYPPQGQPGLGGGLFRPIQDVFRASTDAARAAFRAFNPLTYLGGAGLLGPQGR</sequence>
<feature type="signal peptide" evidence="2">
    <location>
        <begin position="1"/>
        <end position="18"/>
    </location>
</feature>
<comment type="caution">
    <text evidence="3">The sequence shown here is derived from an EMBL/GenBank/DDBJ whole genome shotgun (WGS) entry which is preliminary data.</text>
</comment>
<dbReference type="AlphaFoldDB" id="A0AAE1D2Y6"/>
<feature type="chain" id="PRO_5042187987" evidence="2">
    <location>
        <begin position="19"/>
        <end position="116"/>
    </location>
</feature>
<organism evidence="3 4">
    <name type="scientific">Elysia crispata</name>
    <name type="common">lettuce slug</name>
    <dbReference type="NCBI Taxonomy" id="231223"/>
    <lineage>
        <taxon>Eukaryota</taxon>
        <taxon>Metazoa</taxon>
        <taxon>Spiralia</taxon>
        <taxon>Lophotrochozoa</taxon>
        <taxon>Mollusca</taxon>
        <taxon>Gastropoda</taxon>
        <taxon>Heterobranchia</taxon>
        <taxon>Euthyneura</taxon>
        <taxon>Panpulmonata</taxon>
        <taxon>Sacoglossa</taxon>
        <taxon>Placobranchoidea</taxon>
        <taxon>Plakobranchidae</taxon>
        <taxon>Elysia</taxon>
    </lineage>
</organism>
<feature type="region of interest" description="Disordered" evidence="1">
    <location>
        <begin position="27"/>
        <end position="77"/>
    </location>
</feature>
<protein>
    <submittedName>
        <fullName evidence="3">Uncharacterized protein</fullName>
    </submittedName>
</protein>
<keyword evidence="4" id="KW-1185">Reference proteome</keyword>
<reference evidence="3" key="1">
    <citation type="journal article" date="2023" name="G3 (Bethesda)">
        <title>A reference genome for the long-term kleptoplast-retaining sea slug Elysia crispata morphotype clarki.</title>
        <authorList>
            <person name="Eastman K.E."/>
            <person name="Pendleton A.L."/>
            <person name="Shaikh M.A."/>
            <person name="Suttiyut T."/>
            <person name="Ogas R."/>
            <person name="Tomko P."/>
            <person name="Gavelis G."/>
            <person name="Widhalm J.R."/>
            <person name="Wisecaver J.H."/>
        </authorList>
    </citation>
    <scope>NUCLEOTIDE SEQUENCE</scope>
    <source>
        <strain evidence="3">ECLA1</strain>
    </source>
</reference>
<evidence type="ECO:0000256" key="2">
    <source>
        <dbReference type="SAM" id="SignalP"/>
    </source>
</evidence>
<dbReference type="EMBL" id="JAWDGP010005710">
    <property type="protein sequence ID" value="KAK3753536.1"/>
    <property type="molecule type" value="Genomic_DNA"/>
</dbReference>
<evidence type="ECO:0000313" key="4">
    <source>
        <dbReference type="Proteomes" id="UP001283361"/>
    </source>
</evidence>
<name>A0AAE1D2Y6_9GAST</name>
<feature type="compositionally biased region" description="Pro residues" evidence="1">
    <location>
        <begin position="27"/>
        <end position="69"/>
    </location>
</feature>
<evidence type="ECO:0000313" key="3">
    <source>
        <dbReference type="EMBL" id="KAK3753536.1"/>
    </source>
</evidence>
<gene>
    <name evidence="3" type="ORF">RRG08_016551</name>
</gene>
<accession>A0AAE1D2Y6</accession>
<keyword evidence="2" id="KW-0732">Signal</keyword>